<keyword evidence="4" id="KW-0540">Nuclease</keyword>
<dbReference type="InterPro" id="IPR043128">
    <property type="entry name" value="Rev_trsase/Diguanyl_cyclase"/>
</dbReference>
<sequence length="1079" mass="125151">MRTRSQARKRRQQQVRQNFVETPNLEKLNNNQELFNPPTVTMADNRTMAELLEAPTEVTRMRSLFPEITVEQLESSMNCINSIHSIIPKFREDQDSFETPAAGDEMNALAFGRSRASINLMPLSIWKELSLPALTKTPMILELADRMNFYSYQHRRGCFRESEHSFILPIFVVVDYVADPRVPLILGRPFLRTARALIDVHGEQMTLRHDDQSVTFKWQFPTSTSEPYDRSRLLHLSLTFEEVDFLMEEIENFLKHDDSIPPVPWVSPVHCVPKKGGITVVKNEENELIPTRLVTGWRVCIDYRKLNDATRKDHFPLPFMDQMLERLARNEYYCFLDEFSGYFQILIDPLDQEKTTFTCPYETFAYRRMPFVLCNAPGTFQRYMVAIFHDMVEKTMEVFMDDFSVFGDFFSSCLSNLDKMLQRCEDTNLVLNWEKCHFMVKEGIVLGHKISKSGIEVDKSKVDVIAKLPHPTTVKGIRSFLGHAGFYRRFIQDFSKIARPMTHLLEKETPFIFSKECIEAFETLKMKLTQAPILVAPDWDLPFEIMCDASDFAVGAVLGQRKTKHFQPIHYASKTMTEAQAHYTTTEKELLAVVYAFEKFRPYLVLSKSIVYTDRSALKYLLAKQDAKPRLLRWILLLQEFDVVIRDKKGAENLAADHLSRLENPHQSELEKKEITETFPLETLGMVTFRGDDNAPWFADFTNYHTGNFVIKGMSSQQKRKFFKDVKHYFWDDPFLFKICADQVIRRCVHGKEALDILEACHNGPTGGHYGANYTAKKIFDSGFYWPTIYKDAHDFVTRCDICQRQGKISQRDEMPQNSIQVCEIFDIWGIDFMGPFPSSRGNKYILVAVDYLSKWVEAKALPTNDARVVCKFLKSLFARFGAPRAIISDRGTHFCNDQFTKVMLKYGVTHRLSTAYHPQTSGQVEVSNRGLKRILERTVGENRASWSDKLDDALWAFRTAYKTPIGCTPYKLVYGKACHLPVELEHKAYWALKHTNFDIKIAGDYRKVQLNELNELRDHAYENSLIYKEKTKRIHESKIKNHDCPDCEDSHAISFTLHLQEFHILSFILGIQYPNLID</sequence>
<evidence type="ECO:0000256" key="5">
    <source>
        <dbReference type="ARBA" id="ARBA00022759"/>
    </source>
</evidence>
<dbReference type="Gene3D" id="1.10.340.70">
    <property type="match status" value="1"/>
</dbReference>
<evidence type="ECO:0000256" key="3">
    <source>
        <dbReference type="ARBA" id="ARBA00022695"/>
    </source>
</evidence>
<dbReference type="CDD" id="cd01647">
    <property type="entry name" value="RT_LTR"/>
    <property type="match status" value="1"/>
</dbReference>
<dbReference type="PROSITE" id="PS50994">
    <property type="entry name" value="INTEGRASE"/>
    <property type="match status" value="1"/>
</dbReference>
<comment type="caution">
    <text evidence="9">The sequence shown here is derived from an EMBL/GenBank/DDBJ whole genome shotgun (WGS) entry which is preliminary data.</text>
</comment>
<keyword evidence="10" id="KW-1185">Reference proteome</keyword>
<dbReference type="Pfam" id="PF17921">
    <property type="entry name" value="Integrase_H2C2"/>
    <property type="match status" value="1"/>
</dbReference>
<dbReference type="EC" id="2.7.7.49" evidence="1"/>
<proteinExistence type="predicted"/>
<dbReference type="PANTHER" id="PTHR37984">
    <property type="entry name" value="PROTEIN CBG26694"/>
    <property type="match status" value="1"/>
</dbReference>
<protein>
    <recommendedName>
        <fullName evidence="1">RNA-directed DNA polymerase</fullName>
        <ecNumber evidence="1">2.7.7.49</ecNumber>
    </recommendedName>
</protein>
<dbReference type="Gene3D" id="3.10.10.10">
    <property type="entry name" value="HIV Type 1 Reverse Transcriptase, subunit A, domain 1"/>
    <property type="match status" value="1"/>
</dbReference>
<reference evidence="9" key="2">
    <citation type="submission" date="2022-01" db="EMBL/GenBank/DDBJ databases">
        <authorList>
            <person name="Yamashiro T."/>
            <person name="Shiraishi A."/>
            <person name="Satake H."/>
            <person name="Nakayama K."/>
        </authorList>
    </citation>
    <scope>NUCLEOTIDE SEQUENCE</scope>
</reference>
<dbReference type="InterPro" id="IPR050951">
    <property type="entry name" value="Retrovirus_Pol_polyprotein"/>
</dbReference>
<evidence type="ECO:0000313" key="10">
    <source>
        <dbReference type="Proteomes" id="UP001151760"/>
    </source>
</evidence>
<evidence type="ECO:0000256" key="7">
    <source>
        <dbReference type="ARBA" id="ARBA00022918"/>
    </source>
</evidence>
<dbReference type="EMBL" id="BQNB010016110">
    <property type="protein sequence ID" value="GJT47929.1"/>
    <property type="molecule type" value="Genomic_DNA"/>
</dbReference>
<dbReference type="Pfam" id="PF00665">
    <property type="entry name" value="rve"/>
    <property type="match status" value="1"/>
</dbReference>
<dbReference type="Pfam" id="PF17917">
    <property type="entry name" value="RT_RNaseH"/>
    <property type="match status" value="1"/>
</dbReference>
<evidence type="ECO:0000256" key="2">
    <source>
        <dbReference type="ARBA" id="ARBA00022679"/>
    </source>
</evidence>
<evidence type="ECO:0000259" key="8">
    <source>
        <dbReference type="PROSITE" id="PS50994"/>
    </source>
</evidence>
<dbReference type="SUPFAM" id="SSF56672">
    <property type="entry name" value="DNA/RNA polymerases"/>
    <property type="match status" value="1"/>
</dbReference>
<dbReference type="CDD" id="cd00303">
    <property type="entry name" value="retropepsin_like"/>
    <property type="match status" value="1"/>
</dbReference>
<evidence type="ECO:0000313" key="9">
    <source>
        <dbReference type="EMBL" id="GJT47929.1"/>
    </source>
</evidence>
<keyword evidence="5" id="KW-0255">Endonuclease</keyword>
<dbReference type="GO" id="GO:0003964">
    <property type="term" value="F:RNA-directed DNA polymerase activity"/>
    <property type="evidence" value="ECO:0007669"/>
    <property type="project" value="UniProtKB-KW"/>
</dbReference>
<dbReference type="InterPro" id="IPR036397">
    <property type="entry name" value="RNaseH_sf"/>
</dbReference>
<dbReference type="SUPFAM" id="SSF53098">
    <property type="entry name" value="Ribonuclease H-like"/>
    <property type="match status" value="1"/>
</dbReference>
<dbReference type="InterPro" id="IPR041373">
    <property type="entry name" value="RT_RNaseH"/>
</dbReference>
<dbReference type="InterPro" id="IPR001584">
    <property type="entry name" value="Integrase_cat-core"/>
</dbReference>
<dbReference type="InterPro" id="IPR021109">
    <property type="entry name" value="Peptidase_aspartic_dom_sf"/>
</dbReference>
<dbReference type="Pfam" id="PF00078">
    <property type="entry name" value="RVT_1"/>
    <property type="match status" value="1"/>
</dbReference>
<evidence type="ECO:0000256" key="4">
    <source>
        <dbReference type="ARBA" id="ARBA00022722"/>
    </source>
</evidence>
<name>A0ABQ5EAL8_9ASTR</name>
<keyword evidence="6" id="KW-0378">Hydrolase</keyword>
<dbReference type="Proteomes" id="UP001151760">
    <property type="component" value="Unassembled WGS sequence"/>
</dbReference>
<evidence type="ECO:0000256" key="6">
    <source>
        <dbReference type="ARBA" id="ARBA00022801"/>
    </source>
</evidence>
<feature type="domain" description="Integrase catalytic" evidence="8">
    <location>
        <begin position="812"/>
        <end position="978"/>
    </location>
</feature>
<dbReference type="Gene3D" id="3.30.70.270">
    <property type="match status" value="2"/>
</dbReference>
<dbReference type="InterPro" id="IPR043502">
    <property type="entry name" value="DNA/RNA_pol_sf"/>
</dbReference>
<dbReference type="InterPro" id="IPR012337">
    <property type="entry name" value="RNaseH-like_sf"/>
</dbReference>
<keyword evidence="2" id="KW-0808">Transferase</keyword>
<dbReference type="Gene3D" id="2.40.70.10">
    <property type="entry name" value="Acid Proteases"/>
    <property type="match status" value="1"/>
</dbReference>
<accession>A0ABQ5EAL8</accession>
<dbReference type="CDD" id="cd09274">
    <property type="entry name" value="RNase_HI_RT_Ty3"/>
    <property type="match status" value="1"/>
</dbReference>
<gene>
    <name evidence="9" type="ORF">Tco_0974086</name>
</gene>
<dbReference type="PANTHER" id="PTHR37984:SF5">
    <property type="entry name" value="PROTEIN NYNRIN-LIKE"/>
    <property type="match status" value="1"/>
</dbReference>
<keyword evidence="3" id="KW-0548">Nucleotidyltransferase</keyword>
<keyword evidence="7 9" id="KW-0695">RNA-directed DNA polymerase</keyword>
<dbReference type="InterPro" id="IPR041588">
    <property type="entry name" value="Integrase_H2C2"/>
</dbReference>
<dbReference type="Gene3D" id="3.30.420.10">
    <property type="entry name" value="Ribonuclease H-like superfamily/Ribonuclease H"/>
    <property type="match status" value="1"/>
</dbReference>
<dbReference type="InterPro" id="IPR000477">
    <property type="entry name" value="RT_dom"/>
</dbReference>
<organism evidence="9 10">
    <name type="scientific">Tanacetum coccineum</name>
    <dbReference type="NCBI Taxonomy" id="301880"/>
    <lineage>
        <taxon>Eukaryota</taxon>
        <taxon>Viridiplantae</taxon>
        <taxon>Streptophyta</taxon>
        <taxon>Embryophyta</taxon>
        <taxon>Tracheophyta</taxon>
        <taxon>Spermatophyta</taxon>
        <taxon>Magnoliopsida</taxon>
        <taxon>eudicotyledons</taxon>
        <taxon>Gunneridae</taxon>
        <taxon>Pentapetalae</taxon>
        <taxon>asterids</taxon>
        <taxon>campanulids</taxon>
        <taxon>Asterales</taxon>
        <taxon>Asteraceae</taxon>
        <taxon>Asteroideae</taxon>
        <taxon>Anthemideae</taxon>
        <taxon>Anthemidinae</taxon>
        <taxon>Tanacetum</taxon>
    </lineage>
</organism>
<evidence type="ECO:0000256" key="1">
    <source>
        <dbReference type="ARBA" id="ARBA00012493"/>
    </source>
</evidence>
<reference evidence="9" key="1">
    <citation type="journal article" date="2022" name="Int. J. Mol. Sci.">
        <title>Draft Genome of Tanacetum Coccineum: Genomic Comparison of Closely Related Tanacetum-Family Plants.</title>
        <authorList>
            <person name="Yamashiro T."/>
            <person name="Shiraishi A."/>
            <person name="Nakayama K."/>
            <person name="Satake H."/>
        </authorList>
    </citation>
    <scope>NUCLEOTIDE SEQUENCE</scope>
</reference>